<evidence type="ECO:0000256" key="1">
    <source>
        <dbReference type="SAM" id="SignalP"/>
    </source>
</evidence>
<dbReference type="AlphaFoldDB" id="A0A934W5Q9"/>
<gene>
    <name evidence="2" type="ORF">JJB74_06300</name>
</gene>
<evidence type="ECO:0000313" key="3">
    <source>
        <dbReference type="Proteomes" id="UP000622890"/>
    </source>
</evidence>
<name>A0A934W5Q9_9BURK</name>
<keyword evidence="1" id="KW-0732">Signal</keyword>
<reference evidence="2" key="1">
    <citation type="submission" date="2021-01" db="EMBL/GenBank/DDBJ databases">
        <title>Genome sequence of strain Noviherbaspirillum sp. DKR-6.</title>
        <authorList>
            <person name="Chaudhary D.K."/>
        </authorList>
    </citation>
    <scope>NUCLEOTIDE SEQUENCE</scope>
    <source>
        <strain evidence="2">DKR-6</strain>
    </source>
</reference>
<feature type="signal peptide" evidence="1">
    <location>
        <begin position="1"/>
        <end position="20"/>
    </location>
</feature>
<dbReference type="RefSeq" id="WP_200590981.1">
    <property type="nucleotide sequence ID" value="NZ_JAEPBG010000002.1"/>
</dbReference>
<keyword evidence="3" id="KW-1185">Reference proteome</keyword>
<accession>A0A934W5Q9</accession>
<feature type="chain" id="PRO_5036783152" evidence="1">
    <location>
        <begin position="21"/>
        <end position="109"/>
    </location>
</feature>
<sequence length="109" mass="11862">MRIASLATAVILAFSANVYASYMDSIRARCEAYGSTPGTRDFYQCLHDLTAQEGQLKAHRKLEPLLAGCNSLQAGVMIGHSADEERWDSNSMVTQLSPVSFPGCSPHIQ</sequence>
<dbReference type="EMBL" id="JAEPBG010000002">
    <property type="protein sequence ID" value="MBK4734215.1"/>
    <property type="molecule type" value="Genomic_DNA"/>
</dbReference>
<comment type="caution">
    <text evidence="2">The sequence shown here is derived from an EMBL/GenBank/DDBJ whole genome shotgun (WGS) entry which is preliminary data.</text>
</comment>
<protein>
    <submittedName>
        <fullName evidence="2">Uncharacterized protein</fullName>
    </submittedName>
</protein>
<proteinExistence type="predicted"/>
<organism evidence="2 3">
    <name type="scientific">Noviherbaspirillum pedocola</name>
    <dbReference type="NCBI Taxonomy" id="2801341"/>
    <lineage>
        <taxon>Bacteria</taxon>
        <taxon>Pseudomonadati</taxon>
        <taxon>Pseudomonadota</taxon>
        <taxon>Betaproteobacteria</taxon>
        <taxon>Burkholderiales</taxon>
        <taxon>Oxalobacteraceae</taxon>
        <taxon>Noviherbaspirillum</taxon>
    </lineage>
</organism>
<evidence type="ECO:0000313" key="2">
    <source>
        <dbReference type="EMBL" id="MBK4734215.1"/>
    </source>
</evidence>
<dbReference type="Proteomes" id="UP000622890">
    <property type="component" value="Unassembled WGS sequence"/>
</dbReference>